<proteinExistence type="predicted"/>
<dbReference type="Proteomes" id="UP000030753">
    <property type="component" value="Unassembled WGS sequence"/>
</dbReference>
<accession>W9J5V6</accession>
<dbReference type="Gene3D" id="3.40.630.30">
    <property type="match status" value="1"/>
</dbReference>
<dbReference type="GO" id="GO:0006048">
    <property type="term" value="P:UDP-N-acetylglucosamine biosynthetic process"/>
    <property type="evidence" value="ECO:0007669"/>
    <property type="project" value="UniProtKB-UniPathway"/>
</dbReference>
<name>W9J5V6_FUSOX</name>
<dbReference type="SUPFAM" id="SSF55729">
    <property type="entry name" value="Acyl-CoA N-acyltransferases (Nat)"/>
    <property type="match status" value="1"/>
</dbReference>
<dbReference type="AlphaFoldDB" id="W9J5V6"/>
<dbReference type="UniPathway" id="UPA00113">
    <property type="reaction ID" value="UER00529"/>
</dbReference>
<organism evidence="1 2">
    <name type="scientific">Fusarium oxysporum NRRL 32931</name>
    <dbReference type="NCBI Taxonomy" id="660029"/>
    <lineage>
        <taxon>Eukaryota</taxon>
        <taxon>Fungi</taxon>
        <taxon>Dikarya</taxon>
        <taxon>Ascomycota</taxon>
        <taxon>Pezizomycotina</taxon>
        <taxon>Sordariomycetes</taxon>
        <taxon>Hypocreomycetidae</taxon>
        <taxon>Hypocreales</taxon>
        <taxon>Nectriaceae</taxon>
        <taxon>Fusarium</taxon>
        <taxon>Fusarium oxysporum species complex</taxon>
    </lineage>
</organism>
<dbReference type="HOGENOM" id="CLU_056607_0_0_1"/>
<reference evidence="1 2" key="1">
    <citation type="submission" date="2011-06" db="EMBL/GenBank/DDBJ databases">
        <title>The Genome Sequence of Fusarium oxysporum FOSC 3-a.</title>
        <authorList>
            <consortium name="The Broad Institute Genome Sequencing Platform"/>
            <person name="Ma L.-J."/>
            <person name="Gale L.R."/>
            <person name="Schwartz D.C."/>
            <person name="Zhou S."/>
            <person name="Corby-Kistler H."/>
            <person name="Young S.K."/>
            <person name="Zeng Q."/>
            <person name="Gargeya S."/>
            <person name="Fitzgerald M."/>
            <person name="Haas B."/>
            <person name="Abouelleil A."/>
            <person name="Alvarado L."/>
            <person name="Arachchi H.M."/>
            <person name="Berlin A."/>
            <person name="Brown A."/>
            <person name="Chapman S.B."/>
            <person name="Chen Z."/>
            <person name="Dunbar C."/>
            <person name="Freedman E."/>
            <person name="Gearin G."/>
            <person name="Gellesch M."/>
            <person name="Goldberg J."/>
            <person name="Griggs A."/>
            <person name="Gujja S."/>
            <person name="Heiman D."/>
            <person name="Howarth C."/>
            <person name="Larson L."/>
            <person name="Lui A."/>
            <person name="MacDonald P.J.P."/>
            <person name="Mehta T."/>
            <person name="Montmayeur A."/>
            <person name="Murphy C."/>
            <person name="Neiman D."/>
            <person name="Pearson M."/>
            <person name="Priest M."/>
            <person name="Roberts A."/>
            <person name="Saif S."/>
            <person name="Shea T."/>
            <person name="Shenoy N."/>
            <person name="Sisk P."/>
            <person name="Stolte C."/>
            <person name="Sykes S."/>
            <person name="Wortman J."/>
            <person name="Nusbaum C."/>
            <person name="Birren B."/>
        </authorList>
    </citation>
    <scope>NUCLEOTIDE SEQUENCE [LARGE SCALE GENOMIC DNA]</scope>
    <source>
        <strain evidence="2">FOSC 3-a</strain>
    </source>
</reference>
<dbReference type="InterPro" id="IPR016181">
    <property type="entry name" value="Acyl_CoA_acyltransferase"/>
</dbReference>
<dbReference type="SMR" id="W9J5V6"/>
<dbReference type="CDD" id="cd04301">
    <property type="entry name" value="NAT_SF"/>
    <property type="match status" value="1"/>
</dbReference>
<evidence type="ECO:0000313" key="1">
    <source>
        <dbReference type="EMBL" id="EWZ02373.1"/>
    </source>
</evidence>
<sequence length="304" mass="34579">MLIKCYLQIIPKTIPSYNKETSKMGTPFISLLEPSKLDGYKRGAPLEEQPSSISQTFLDAMEVREQVFVKEQNVPAENEVDDDDPRSCHWVVYASINKVEELEVRNEEGNVIQPRKSSTRSTPIGTIRLVPFPHDPHPEDGGKYWNGILQDDNGSQNGHKNGHKKMKASSGIKPYIKDRKTTFHNGQEPYVKLGRLAVIKEFRGHGISGLLVNTVLSWLKAHPSYFNPNIKEVGLEHLNPVGDVMAIPQWSGLVCVHAQKQVVQLWKKWGFEIDEEMGTWWEEGMPHVGMFQRLEISEKISRLD</sequence>
<gene>
    <name evidence="1" type="ORF">FOYG_01673</name>
</gene>
<evidence type="ECO:0000313" key="2">
    <source>
        <dbReference type="Proteomes" id="UP000030753"/>
    </source>
</evidence>
<dbReference type="EMBL" id="JH717839">
    <property type="protein sequence ID" value="EWZ02373.1"/>
    <property type="molecule type" value="Genomic_DNA"/>
</dbReference>
<dbReference type="OrthoDB" id="329272at2759"/>
<protein>
    <submittedName>
        <fullName evidence="1">Uncharacterized protein</fullName>
    </submittedName>
</protein>